<accession>A0AA86QD37</accession>
<reference evidence="2 3" key="2">
    <citation type="submission" date="2024-07" db="EMBL/GenBank/DDBJ databases">
        <authorList>
            <person name="Akdeniz Z."/>
        </authorList>
    </citation>
    <scope>NUCLEOTIDE SEQUENCE [LARGE SCALE GENOMIC DNA]</scope>
</reference>
<dbReference type="Proteomes" id="UP001642409">
    <property type="component" value="Unassembled WGS sequence"/>
</dbReference>
<protein>
    <submittedName>
        <fullName evidence="2">Hypothetical_protein</fullName>
    </submittedName>
</protein>
<evidence type="ECO:0000313" key="2">
    <source>
        <dbReference type="EMBL" id="CAL5985079.1"/>
    </source>
</evidence>
<sequence length="165" mass="19604">MLKGDLTNALAKKAMNSIHQVRRTQWLEVVNLKAKTVFLKYRIPQLEFYLNENFGIIWLYMMFVYESRMNYLGNINHQERLIKQTYKSQAFQWVSTTRQKLSTLFGRSFYCVRADLFIKAQNKNTNSIWENPRKQTSLKVVVWNKLSLIVTTQATISSIHQIFQE</sequence>
<organism evidence="1">
    <name type="scientific">Hexamita inflata</name>
    <dbReference type="NCBI Taxonomy" id="28002"/>
    <lineage>
        <taxon>Eukaryota</taxon>
        <taxon>Metamonada</taxon>
        <taxon>Diplomonadida</taxon>
        <taxon>Hexamitidae</taxon>
        <taxon>Hexamitinae</taxon>
        <taxon>Hexamita</taxon>
    </lineage>
</organism>
<gene>
    <name evidence="1" type="ORF">HINF_LOCUS40283</name>
    <name evidence="2" type="ORF">HINF_LOCUS8540</name>
</gene>
<keyword evidence="3" id="KW-1185">Reference proteome</keyword>
<dbReference type="EMBL" id="CATOUU010000834">
    <property type="protein sequence ID" value="CAI9952638.1"/>
    <property type="molecule type" value="Genomic_DNA"/>
</dbReference>
<evidence type="ECO:0000313" key="3">
    <source>
        <dbReference type="Proteomes" id="UP001642409"/>
    </source>
</evidence>
<reference evidence="1" key="1">
    <citation type="submission" date="2023-06" db="EMBL/GenBank/DDBJ databases">
        <authorList>
            <person name="Kurt Z."/>
        </authorList>
    </citation>
    <scope>NUCLEOTIDE SEQUENCE</scope>
</reference>
<dbReference type="AlphaFoldDB" id="A0AA86QD37"/>
<name>A0AA86QD37_9EUKA</name>
<evidence type="ECO:0000313" key="1">
    <source>
        <dbReference type="EMBL" id="CAI9952638.1"/>
    </source>
</evidence>
<proteinExistence type="predicted"/>
<dbReference type="EMBL" id="CAXDID020000018">
    <property type="protein sequence ID" value="CAL5985079.1"/>
    <property type="molecule type" value="Genomic_DNA"/>
</dbReference>
<comment type="caution">
    <text evidence="1">The sequence shown here is derived from an EMBL/GenBank/DDBJ whole genome shotgun (WGS) entry which is preliminary data.</text>
</comment>